<dbReference type="Gene3D" id="2.30.260.10">
    <property type="entry name" value="putative xylanase like domain"/>
    <property type="match status" value="1"/>
</dbReference>
<dbReference type="RefSeq" id="WP_252961610.1">
    <property type="nucleotide sequence ID" value="NZ_CAMIPH010000009.1"/>
</dbReference>
<dbReference type="InterPro" id="IPR010846">
    <property type="entry name" value="AmiA-like"/>
</dbReference>
<feature type="chain" id="PRO_5047154627" evidence="2">
    <location>
        <begin position="23"/>
        <end position="276"/>
    </location>
</feature>
<keyword evidence="2" id="KW-0732">Signal</keyword>
<dbReference type="EMBL" id="CP074347">
    <property type="protein sequence ID" value="USV02213.1"/>
    <property type="molecule type" value="Genomic_DNA"/>
</dbReference>
<accession>A0ABY5CXH2</accession>
<dbReference type="Proteomes" id="UP001056873">
    <property type="component" value="Chromosome"/>
</dbReference>
<evidence type="ECO:0000256" key="1">
    <source>
        <dbReference type="SAM" id="MobiDB-lite"/>
    </source>
</evidence>
<evidence type="ECO:0000313" key="4">
    <source>
        <dbReference type="Proteomes" id="UP001056873"/>
    </source>
</evidence>
<sequence>MYKVVLLMLVIAMSGCAGRSPAAGSTSQPAGATRPEPDTQARMDDATLRQLNDILAQPIAGQGGGRSADLISRQFLGTPYVANRLIGSQHQPEQLVIDFRGLDCFTFIDYVEALRTAHTQSEFVRNLINIRYVNGEVSFPQRKHFFTDWAQRPRVVAKDITAQISPRAVTLEKNLNLKADGGNYLPGLKPLRRSITYIPSDNVDDKVLSQLRTGDYIGIYTNLAGLDVTHTGIFVMTDRGPMLRNASSRKENMQVVDSPFMDYVLATPGILVLRPL</sequence>
<reference evidence="3" key="1">
    <citation type="journal article" date="2022" name="BMC Genomics">
        <title>Genome sequence of the entomopathogenic Serratia entomophila isolate 626 and characterisation of the species specific itaconate degradation pathway.</title>
        <authorList>
            <person name="Vaughan A.L."/>
            <person name="Altermann E."/>
            <person name="Glare T.R."/>
            <person name="Hurst M.R.H."/>
        </authorList>
    </citation>
    <scope>NUCLEOTIDE SEQUENCE</scope>
    <source>
        <strain evidence="3">626</strain>
    </source>
</reference>
<protein>
    <submittedName>
        <fullName evidence="3">DUF1460 domain-containing protein</fullName>
    </submittedName>
</protein>
<dbReference type="SUPFAM" id="SSF54001">
    <property type="entry name" value="Cysteine proteinases"/>
    <property type="match status" value="1"/>
</dbReference>
<dbReference type="InterPro" id="IPR038765">
    <property type="entry name" value="Papain-like_cys_pep_sf"/>
</dbReference>
<evidence type="ECO:0000313" key="3">
    <source>
        <dbReference type="EMBL" id="USV02213.1"/>
    </source>
</evidence>
<dbReference type="Pfam" id="PF07313">
    <property type="entry name" value="AmiA-like"/>
    <property type="match status" value="1"/>
</dbReference>
<evidence type="ECO:0000256" key="2">
    <source>
        <dbReference type="SAM" id="SignalP"/>
    </source>
</evidence>
<gene>
    <name evidence="3" type="ORF">KFQ06_06775</name>
</gene>
<name>A0ABY5CXH2_9GAMM</name>
<dbReference type="PROSITE" id="PS51257">
    <property type="entry name" value="PROKAR_LIPOPROTEIN"/>
    <property type="match status" value="1"/>
</dbReference>
<feature type="signal peptide" evidence="2">
    <location>
        <begin position="1"/>
        <end position="22"/>
    </location>
</feature>
<organism evidence="3 4">
    <name type="scientific">Serratia entomophila</name>
    <dbReference type="NCBI Taxonomy" id="42906"/>
    <lineage>
        <taxon>Bacteria</taxon>
        <taxon>Pseudomonadati</taxon>
        <taxon>Pseudomonadota</taxon>
        <taxon>Gammaproteobacteria</taxon>
        <taxon>Enterobacterales</taxon>
        <taxon>Yersiniaceae</taxon>
        <taxon>Serratia</taxon>
    </lineage>
</organism>
<feature type="region of interest" description="Disordered" evidence="1">
    <location>
        <begin position="18"/>
        <end position="39"/>
    </location>
</feature>
<dbReference type="Gene3D" id="1.10.3670.10">
    <property type="entry name" value="Putative xylanase like domain"/>
    <property type="match status" value="1"/>
</dbReference>
<keyword evidence="4" id="KW-1185">Reference proteome</keyword>
<proteinExistence type="predicted"/>